<dbReference type="Pfam" id="PF25023">
    <property type="entry name" value="TEN_YD-shell"/>
    <property type="match status" value="2"/>
</dbReference>
<dbReference type="InterPro" id="IPR031325">
    <property type="entry name" value="RHS_repeat"/>
</dbReference>
<dbReference type="Pfam" id="PF14021">
    <property type="entry name" value="TNT"/>
    <property type="match status" value="1"/>
</dbReference>
<gene>
    <name evidence="6" type="ORF">RNAN_2038</name>
</gene>
<evidence type="ECO:0000313" key="7">
    <source>
        <dbReference type="Proteomes" id="UP000004374"/>
    </source>
</evidence>
<dbReference type="InterPro" id="IPR056823">
    <property type="entry name" value="TEN-like_YD-shell"/>
</dbReference>
<keyword evidence="7" id="KW-1185">Reference proteome</keyword>
<dbReference type="InterPro" id="IPR050708">
    <property type="entry name" value="T6SS_VgrG/RHS"/>
</dbReference>
<feature type="compositionally biased region" description="Polar residues" evidence="2">
    <location>
        <begin position="926"/>
        <end position="945"/>
    </location>
</feature>
<accession>I1DYC0</accession>
<protein>
    <submittedName>
        <fullName evidence="6">YD repeat protein</fullName>
    </submittedName>
</protein>
<dbReference type="InterPro" id="IPR045351">
    <property type="entry name" value="DUF6531"/>
</dbReference>
<feature type="compositionally biased region" description="Low complexity" evidence="2">
    <location>
        <begin position="104"/>
        <end position="128"/>
    </location>
</feature>
<feature type="region of interest" description="Disordered" evidence="2">
    <location>
        <begin position="926"/>
        <end position="947"/>
    </location>
</feature>
<dbReference type="EMBL" id="BAFK01000010">
    <property type="protein sequence ID" value="GAB59048.1"/>
    <property type="molecule type" value="Genomic_DNA"/>
</dbReference>
<dbReference type="Pfam" id="PF20148">
    <property type="entry name" value="DUF6531"/>
    <property type="match status" value="1"/>
</dbReference>
<feature type="domain" description="DUF6531" evidence="4">
    <location>
        <begin position="161"/>
        <end position="239"/>
    </location>
</feature>
<evidence type="ECO:0000259" key="4">
    <source>
        <dbReference type="Pfam" id="PF20148"/>
    </source>
</evidence>
<evidence type="ECO:0000259" key="3">
    <source>
        <dbReference type="Pfam" id="PF14021"/>
    </source>
</evidence>
<organism evidence="6 7">
    <name type="scientific">Rheinheimera nanhaiensis E407-8</name>
    <dbReference type="NCBI Taxonomy" id="562729"/>
    <lineage>
        <taxon>Bacteria</taxon>
        <taxon>Pseudomonadati</taxon>
        <taxon>Pseudomonadota</taxon>
        <taxon>Gammaproteobacteria</taxon>
        <taxon>Chromatiales</taxon>
        <taxon>Chromatiaceae</taxon>
        <taxon>Rheinheimera</taxon>
    </lineage>
</organism>
<feature type="compositionally biased region" description="Polar residues" evidence="2">
    <location>
        <begin position="137"/>
        <end position="148"/>
    </location>
</feature>
<comment type="caution">
    <text evidence="6">The sequence shown here is derived from an EMBL/GenBank/DDBJ whole genome shotgun (WGS) entry which is preliminary data.</text>
</comment>
<keyword evidence="1" id="KW-0677">Repeat</keyword>
<dbReference type="InterPro" id="IPR025331">
    <property type="entry name" value="TNT"/>
</dbReference>
<evidence type="ECO:0000256" key="2">
    <source>
        <dbReference type="SAM" id="MobiDB-lite"/>
    </source>
</evidence>
<sequence length="1324" mass="149426">MTMHKLDIKGRLGAVIQFSTSAAAGGAAERFASANEAAEFLSRHFNDYHYARGLLGVAAGLGISCGDLQVQQAKQQLFMQLAQAMSEGKLQVRELPAPERQQSATAPAAAPAKAAPAKANKPGGAAQAETAVPTGPAGSNETGTNGSGAVTPDKTQVECVGDPVATCTGEEILELIDFELPGPLPLQFKRTYRSGQCHENLGLGYGWRSNFHLQIETTINSDGETRLILHDDEGRRLSFMPVAAGQTSYQLAEGLALRHEDNGSQVLLRPDNTHWVFVPLSSEKQQPARWALHQIFDSLGNYLQLYYDRYQRLSRIDYTRKRGVELRYNEQGLLSTIEAVVQTGQGLTSLNVQLAQYHYDEQRDLIAATDQARQTEHYGYQAHLLAVRQRASGFKHYFSWLGEGPSARCRRNWGDDGYYDYQFDYDDSQRLTISTDSRGQRWQYFHNERNQLIKKVAPDGATWRYTWNSQGKKIAEITPDGAATRYYFNEQGQLITVEQADGAISHFQYNELGQRTGFTDAEGQHWRREYSAAGLLTAEISADGAVSRYQYNAQGQLTQRQLPDGQTEQYLWNDEGQLLARKQGEAVSRYSYDNLGRLNGIADAAGLITEYQRSVAGHITQITQYPADAPEQASIETLQYDNAGRLISKTNAQGEQRQWQYEGLAQPVAHIQADGSRFSYEYDKERNLTAIMRSDGARYQLDYDGQERPVALQGFDGRQQRYQYDIAGRISSVNDGSKRQIKLKRDSRGRIIEQTALYGQQLASNHFHYDKLGRPLRASNAQRKLRFNYHANGQLTEHWQDDWRIAHQYDQAGRRLSTLLPDGTALDYRYNEQGLLAQLAVNQQPVLWCSFDNAGRETAREYQSGLQLQQEFDAFNRLTAQQWQTGARSQQRQYCYSALHQLVAVTDNQNGDVKYQYNNLDQLVSKQHSTDASQNEQQQWDSFGNPTGDGIEVKQDRLLRFHDNQYQYDDSGNQLSATAPGKRQQREFNGFNQLTALQHNDSVTRYEYDAFGRRSAKITAAGRTDYLWEGNTLIGEYCQGKYLWYVFEPNSNKPLALISCGQLYFYQLDQLGTPLSLTDSNNNIVWQAHYSVFGKATITVNDIDNPIRFQGQYYDSESGLHYNHFRYYDPQTGRFISQDPIGLLGGINHYQYAPNHINWIDPLGLCKEHSQIDPQPLGSPYQLDSNGRWHDKLGKFCAFSWPAHDGFATSNGKILAERVTLAPGTKLDRFGGYFDGNGEFRDTGRYFADEGIEFEKRALPPKSKQFKPHTFEVIEPFDVLSGPIAPWFGEPGGGTQYFVPEEHGGVDGLIKAGKIKRTSEIPKK</sequence>
<feature type="region of interest" description="Disordered" evidence="2">
    <location>
        <begin position="95"/>
        <end position="154"/>
    </location>
</feature>
<reference evidence="6 7" key="1">
    <citation type="journal article" date="2012" name="J. Bacteriol.">
        <title>Genome Sequence of the Protease-Producing Bacterium Rheinheimera nanhaiensis E407-8T, Isolated from Deep-Sea Sediment of the South China Sea.</title>
        <authorList>
            <person name="Zhang X.-Y."/>
            <person name="Zhang Y.-J."/>
            <person name="Qin Q.-L."/>
            <person name="Xie B.-B."/>
            <person name="Chen X.-L."/>
            <person name="Zhou B.-C."/>
            <person name="Zhang Y.-Z."/>
        </authorList>
    </citation>
    <scope>NUCLEOTIDE SEQUENCE [LARGE SCALE GENOMIC DNA]</scope>
    <source>
        <strain evidence="6 7">E407-8</strain>
    </source>
</reference>
<dbReference type="NCBIfam" id="TIGR01643">
    <property type="entry name" value="YD_repeat_2x"/>
    <property type="match status" value="8"/>
</dbReference>
<dbReference type="InterPro" id="IPR022385">
    <property type="entry name" value="Rhs_assc_core"/>
</dbReference>
<feature type="domain" description="Teneurin-like YD-shell" evidence="5">
    <location>
        <begin position="734"/>
        <end position="840"/>
    </location>
</feature>
<dbReference type="InterPro" id="IPR006530">
    <property type="entry name" value="YD"/>
</dbReference>
<dbReference type="Proteomes" id="UP000004374">
    <property type="component" value="Unassembled WGS sequence"/>
</dbReference>
<feature type="domain" description="TNT" evidence="3">
    <location>
        <begin position="1220"/>
        <end position="1317"/>
    </location>
</feature>
<evidence type="ECO:0000256" key="1">
    <source>
        <dbReference type="ARBA" id="ARBA00022737"/>
    </source>
</evidence>
<dbReference type="Pfam" id="PF05593">
    <property type="entry name" value="RHS_repeat"/>
    <property type="match status" value="3"/>
</dbReference>
<dbReference type="Gene3D" id="2.180.10.10">
    <property type="entry name" value="RHS repeat-associated core"/>
    <property type="match status" value="4"/>
</dbReference>
<dbReference type="GO" id="GO:0050135">
    <property type="term" value="F:NADP+ nucleosidase activity"/>
    <property type="evidence" value="ECO:0007669"/>
    <property type="project" value="InterPro"/>
</dbReference>
<dbReference type="OrthoDB" id="9816400at2"/>
<dbReference type="PRINTS" id="PR00394">
    <property type="entry name" value="RHSPROTEIN"/>
</dbReference>
<feature type="domain" description="Teneurin-like YD-shell" evidence="5">
    <location>
        <begin position="853"/>
        <end position="1139"/>
    </location>
</feature>
<evidence type="ECO:0000313" key="6">
    <source>
        <dbReference type="EMBL" id="GAB59048.1"/>
    </source>
</evidence>
<dbReference type="NCBIfam" id="TIGR03696">
    <property type="entry name" value="Rhs_assc_core"/>
    <property type="match status" value="1"/>
</dbReference>
<dbReference type="STRING" id="562729.RNAN_2038"/>
<name>I1DYC0_9GAMM</name>
<dbReference type="RefSeq" id="WP_008221311.1">
    <property type="nucleotide sequence ID" value="NZ_BAFK01000010.1"/>
</dbReference>
<evidence type="ECO:0000259" key="5">
    <source>
        <dbReference type="Pfam" id="PF25023"/>
    </source>
</evidence>
<dbReference type="PANTHER" id="PTHR32305:SF15">
    <property type="entry name" value="PROTEIN RHSA-RELATED"/>
    <property type="match status" value="1"/>
</dbReference>
<proteinExistence type="predicted"/>
<dbReference type="PANTHER" id="PTHR32305">
    <property type="match status" value="1"/>
</dbReference>